<dbReference type="InterPro" id="IPR020845">
    <property type="entry name" value="AMP-binding_CS"/>
</dbReference>
<evidence type="ECO:0000256" key="3">
    <source>
        <dbReference type="ARBA" id="ARBA00023098"/>
    </source>
</evidence>
<organism evidence="6 7">
    <name type="scientific">Geodia barretti</name>
    <name type="common">Barrett's horny sponge</name>
    <dbReference type="NCBI Taxonomy" id="519541"/>
    <lineage>
        <taxon>Eukaryota</taxon>
        <taxon>Metazoa</taxon>
        <taxon>Porifera</taxon>
        <taxon>Demospongiae</taxon>
        <taxon>Heteroscleromorpha</taxon>
        <taxon>Tetractinellida</taxon>
        <taxon>Astrophorina</taxon>
        <taxon>Geodiidae</taxon>
        <taxon>Geodia</taxon>
    </lineage>
</organism>
<keyword evidence="7" id="KW-1185">Reference proteome</keyword>
<protein>
    <recommendedName>
        <fullName evidence="4">long-chain-fatty-acid--CoA ligase</fullName>
        <ecNumber evidence="4">6.2.1.3</ecNumber>
    </recommendedName>
</protein>
<evidence type="ECO:0000259" key="5">
    <source>
        <dbReference type="Pfam" id="PF00501"/>
    </source>
</evidence>
<dbReference type="AlphaFoldDB" id="A0AA35S8Y3"/>
<name>A0AA35S8Y3_GEOBA</name>
<dbReference type="GO" id="GO:0004467">
    <property type="term" value="F:long-chain fatty acid-CoA ligase activity"/>
    <property type="evidence" value="ECO:0007669"/>
    <property type="project" value="UniProtKB-EC"/>
</dbReference>
<dbReference type="Proteomes" id="UP001174909">
    <property type="component" value="Unassembled WGS sequence"/>
</dbReference>
<proteinExistence type="predicted"/>
<accession>A0AA35S8Y3</accession>
<dbReference type="Pfam" id="PF00501">
    <property type="entry name" value="AMP-binding"/>
    <property type="match status" value="1"/>
</dbReference>
<dbReference type="Gene3D" id="3.40.50.12780">
    <property type="entry name" value="N-terminal domain of ligase-like"/>
    <property type="match status" value="1"/>
</dbReference>
<dbReference type="PANTHER" id="PTHR43272">
    <property type="entry name" value="LONG-CHAIN-FATTY-ACID--COA LIGASE"/>
    <property type="match status" value="1"/>
</dbReference>
<dbReference type="InterPro" id="IPR000873">
    <property type="entry name" value="AMP-dep_synth/lig_dom"/>
</dbReference>
<evidence type="ECO:0000256" key="4">
    <source>
        <dbReference type="ARBA" id="ARBA00026121"/>
    </source>
</evidence>
<comment type="caution">
    <text evidence="6">The sequence shown here is derived from an EMBL/GenBank/DDBJ whole genome shotgun (WGS) entry which is preliminary data.</text>
</comment>
<evidence type="ECO:0000313" key="6">
    <source>
        <dbReference type="EMBL" id="CAI8024422.1"/>
    </source>
</evidence>
<sequence>MADAGQVPQMFVSRTKFRSTHPLDGIDIALGHSGISAETPITVSEMMKGTVGKIPNGVALSYKLGDRWSSITYQQYYDLCISAAKSFIKLGLKPSHAVVIIGFNACEWHISCLGAIFAGGIACGTYATNSSEACKYIAGDCRATVAVVEDEIQLNKFLEIRSELPELQAIVQYRGKPRQQYRDVYTWEQFMGLGKHVETSVVERVVQAQTPNQCASLVYTSGTTGNPKGTMLSHDNLTWTAKALASTSHDVKFGVEHFVSYLPLSHIAAQMADIYFSITVGACCHFAQPDALKGTLVETLREVQPTQFFAVPRVYEKMMERMQEMGATVTGFKRVLADWAKRKGLEGNQNFLRNESVPWGWSLANMLVFKKVREALGFQRCKGFGVGAAPIKMETLEYFMSLNIPIRPTYGMSESSGPHSLCKMDPSWWNPASVGKDMPGVQTKIFQPDSNGEGEVCFRGRHVFMGYVNNWEKTTEAIDYEGWLHSGDMGRIDEKGFLHITGRFKELIITAGGENIPPVQLEANILREIPFLSNVMIVGDKRPYLTCLMTLKCDVDVNTAEPQDTLTPLARKAVEELGSPCTTVSAIISSRDPAVFSAISQGLERANQKAASKAQKVQKWALLNTDFSLPGGELGPTLKLKRFFVLRKYASTINSMYEQAESGGLQSKL</sequence>
<keyword evidence="1 6" id="KW-0436">Ligase</keyword>
<evidence type="ECO:0000313" key="7">
    <source>
        <dbReference type="Proteomes" id="UP001174909"/>
    </source>
</evidence>
<dbReference type="PROSITE" id="PS00455">
    <property type="entry name" value="AMP_BINDING"/>
    <property type="match status" value="1"/>
</dbReference>
<feature type="domain" description="AMP-dependent synthetase/ligase" evidence="5">
    <location>
        <begin position="55"/>
        <end position="467"/>
    </location>
</feature>
<keyword evidence="2" id="KW-0276">Fatty acid metabolism</keyword>
<dbReference type="GO" id="GO:0016020">
    <property type="term" value="C:membrane"/>
    <property type="evidence" value="ECO:0007669"/>
    <property type="project" value="TreeGrafter"/>
</dbReference>
<evidence type="ECO:0000256" key="2">
    <source>
        <dbReference type="ARBA" id="ARBA00022832"/>
    </source>
</evidence>
<dbReference type="PANTHER" id="PTHR43272:SF32">
    <property type="entry name" value="AMP-DEPENDENT SYNTHETASE_LIGASE DOMAIN-CONTAINING PROTEIN"/>
    <property type="match status" value="1"/>
</dbReference>
<dbReference type="InterPro" id="IPR042099">
    <property type="entry name" value="ANL_N_sf"/>
</dbReference>
<dbReference type="GO" id="GO:0005783">
    <property type="term" value="C:endoplasmic reticulum"/>
    <property type="evidence" value="ECO:0007669"/>
    <property type="project" value="TreeGrafter"/>
</dbReference>
<reference evidence="6" key="1">
    <citation type="submission" date="2023-03" db="EMBL/GenBank/DDBJ databases">
        <authorList>
            <person name="Steffen K."/>
            <person name="Cardenas P."/>
        </authorList>
    </citation>
    <scope>NUCLEOTIDE SEQUENCE</scope>
</reference>
<keyword evidence="3" id="KW-0443">Lipid metabolism</keyword>
<gene>
    <name evidence="6" type="ORF">GBAR_LOCUS14181</name>
</gene>
<dbReference type="EC" id="6.2.1.3" evidence="4"/>
<dbReference type="SUPFAM" id="SSF56801">
    <property type="entry name" value="Acetyl-CoA synthetase-like"/>
    <property type="match status" value="1"/>
</dbReference>
<evidence type="ECO:0000256" key="1">
    <source>
        <dbReference type="ARBA" id="ARBA00022598"/>
    </source>
</evidence>
<dbReference type="Pfam" id="PF23562">
    <property type="entry name" value="AMP-binding_C_3"/>
    <property type="match status" value="1"/>
</dbReference>
<dbReference type="EMBL" id="CASHTH010002074">
    <property type="protein sequence ID" value="CAI8024422.1"/>
    <property type="molecule type" value="Genomic_DNA"/>
</dbReference>